<comment type="caution">
    <text evidence="1">The sequence shown here is derived from an EMBL/GenBank/DDBJ whole genome shotgun (WGS) entry which is preliminary data.</text>
</comment>
<reference evidence="1 2" key="1">
    <citation type="submission" date="2016-03" db="EMBL/GenBank/DDBJ databases">
        <title>EvidentialGene: Evidence-directed Construction of Genes on Genomes.</title>
        <authorList>
            <person name="Gilbert D.G."/>
            <person name="Choi J.-H."/>
            <person name="Mockaitis K."/>
            <person name="Colbourne J."/>
            <person name="Pfrender M."/>
        </authorList>
    </citation>
    <scope>NUCLEOTIDE SEQUENCE [LARGE SCALE GENOMIC DNA]</scope>
    <source>
        <strain evidence="1 2">Xinb3</strain>
        <tissue evidence="1">Complete organism</tissue>
    </source>
</reference>
<sequence>TSNASLMPKHHFCSDGAMLWSRVLNYTKEARCVRYDQWTIKYCIAIQGRSPTIYDFLRQQNLLTLPALNTLYSYTGRTNGSVGITSEL</sequence>
<organism evidence="1 2">
    <name type="scientific">Daphnia magna</name>
    <dbReference type="NCBI Taxonomy" id="35525"/>
    <lineage>
        <taxon>Eukaryota</taxon>
        <taxon>Metazoa</taxon>
        <taxon>Ecdysozoa</taxon>
        <taxon>Arthropoda</taxon>
        <taxon>Crustacea</taxon>
        <taxon>Branchiopoda</taxon>
        <taxon>Diplostraca</taxon>
        <taxon>Cladocera</taxon>
        <taxon>Anomopoda</taxon>
        <taxon>Daphniidae</taxon>
        <taxon>Daphnia</taxon>
    </lineage>
</organism>
<proteinExistence type="predicted"/>
<feature type="non-terminal residue" evidence="1">
    <location>
        <position position="88"/>
    </location>
</feature>
<dbReference type="AlphaFoldDB" id="A0A164JFA1"/>
<dbReference type="Proteomes" id="UP000076858">
    <property type="component" value="Unassembled WGS sequence"/>
</dbReference>
<accession>A0A164JFA1</accession>
<keyword evidence="2" id="KW-1185">Reference proteome</keyword>
<evidence type="ECO:0000313" key="1">
    <source>
        <dbReference type="EMBL" id="KZS02287.1"/>
    </source>
</evidence>
<feature type="non-terminal residue" evidence="1">
    <location>
        <position position="1"/>
    </location>
</feature>
<gene>
    <name evidence="1" type="ORF">APZ42_000730</name>
</gene>
<protein>
    <submittedName>
        <fullName evidence="1">Uncharacterized protein</fullName>
    </submittedName>
</protein>
<dbReference type="EMBL" id="LRGB01004776">
    <property type="protein sequence ID" value="KZS02287.1"/>
    <property type="molecule type" value="Genomic_DNA"/>
</dbReference>
<evidence type="ECO:0000313" key="2">
    <source>
        <dbReference type="Proteomes" id="UP000076858"/>
    </source>
</evidence>
<name>A0A164JFA1_9CRUS</name>
<dbReference type="OrthoDB" id="6496622at2759"/>